<reference evidence="7" key="2">
    <citation type="submission" date="2020-06" db="EMBL/GenBank/DDBJ databases">
        <authorList>
            <person name="Ji K."/>
            <person name="Li J."/>
        </authorList>
    </citation>
    <scope>NUCLEOTIDE SEQUENCE</scope>
    <source>
        <strain evidence="7">JKM2019</strain>
        <tissue evidence="7">Whole body</tissue>
    </source>
</reference>
<keyword evidence="9" id="KW-1185">Reference proteome</keyword>
<reference evidence="8" key="1">
    <citation type="submission" date="2013-05" db="EMBL/GenBank/DDBJ databases">
        <authorList>
            <person name="Yim A.K.Y."/>
            <person name="Chan T.F."/>
            <person name="Ji K.M."/>
            <person name="Liu X.Y."/>
            <person name="Zhou J.W."/>
            <person name="Li R.Q."/>
            <person name="Yang K.Y."/>
            <person name="Li J."/>
            <person name="Li M."/>
            <person name="Law P.T.W."/>
            <person name="Wu Y.L."/>
            <person name="Cai Z.L."/>
            <person name="Qin H."/>
            <person name="Bao Y."/>
            <person name="Leung R.K.K."/>
            <person name="Ng P.K.S."/>
            <person name="Zou J."/>
            <person name="Zhong X.J."/>
            <person name="Ran P.X."/>
            <person name="Zhong N.S."/>
            <person name="Liu Z.G."/>
            <person name="Tsui S.K.W."/>
        </authorList>
    </citation>
    <scope>NUCLEOTIDE SEQUENCE</scope>
    <source>
        <strain evidence="8">Derf</strain>
        <tissue evidence="8">Whole organism</tissue>
    </source>
</reference>
<dbReference type="PANTHER" id="PTHR10870:SF0">
    <property type="entry name" value="CELL CYCLE CHECKPOINT PROTEIN RAD1"/>
    <property type="match status" value="1"/>
</dbReference>
<dbReference type="PANTHER" id="PTHR10870">
    <property type="entry name" value="CELL CYCLE CHECKPOINT PROTEIN RAD1"/>
    <property type="match status" value="1"/>
</dbReference>
<accession>A0A922LDB9</accession>
<dbReference type="Gene3D" id="3.70.10.10">
    <property type="match status" value="1"/>
</dbReference>
<evidence type="ECO:0000256" key="5">
    <source>
        <dbReference type="ARBA" id="ARBA00023242"/>
    </source>
</evidence>
<evidence type="ECO:0000313" key="7">
    <source>
        <dbReference type="EMBL" id="KAH7636462.1"/>
    </source>
</evidence>
<evidence type="ECO:0000256" key="4">
    <source>
        <dbReference type="ARBA" id="ARBA00023204"/>
    </source>
</evidence>
<dbReference type="GO" id="GO:0030896">
    <property type="term" value="C:checkpoint clamp complex"/>
    <property type="evidence" value="ECO:0007669"/>
    <property type="project" value="TreeGrafter"/>
</dbReference>
<comment type="similarity">
    <text evidence="2">Belongs to the rad1 family.</text>
</comment>
<comment type="caution">
    <text evidence="8">The sequence shown here is derived from an EMBL/GenBank/DDBJ whole genome shotgun (WGS) entry which is preliminary data.</text>
</comment>
<dbReference type="GO" id="GO:0000077">
    <property type="term" value="P:DNA damage checkpoint signaling"/>
    <property type="evidence" value="ECO:0007669"/>
    <property type="project" value="InterPro"/>
</dbReference>
<protein>
    <submittedName>
        <fullName evidence="7">Rad1-like protein</fullName>
    </submittedName>
    <submittedName>
        <fullName evidence="8">SsDNA endodeoxyribonuclease</fullName>
    </submittedName>
</protein>
<evidence type="ECO:0000256" key="2">
    <source>
        <dbReference type="ARBA" id="ARBA00010991"/>
    </source>
</evidence>
<feature type="region of interest" description="Disordered" evidence="6">
    <location>
        <begin position="293"/>
        <end position="314"/>
    </location>
</feature>
<keyword evidence="3" id="KW-0227">DNA damage</keyword>
<evidence type="ECO:0000313" key="9">
    <source>
        <dbReference type="Proteomes" id="UP000790347"/>
    </source>
</evidence>
<keyword evidence="4" id="KW-0234">DNA repair</keyword>
<dbReference type="InterPro" id="IPR046938">
    <property type="entry name" value="DNA_clamp_sf"/>
</dbReference>
<feature type="compositionally biased region" description="Polar residues" evidence="6">
    <location>
        <begin position="299"/>
        <end position="308"/>
    </location>
</feature>
<dbReference type="InterPro" id="IPR003021">
    <property type="entry name" value="Rad1_Rec1_Rad17"/>
</dbReference>
<feature type="region of interest" description="Disordered" evidence="6">
    <location>
        <begin position="1"/>
        <end position="24"/>
    </location>
</feature>
<dbReference type="PRINTS" id="PR01245">
    <property type="entry name" value="RAD1REC1"/>
</dbReference>
<evidence type="ECO:0000256" key="3">
    <source>
        <dbReference type="ARBA" id="ARBA00022763"/>
    </source>
</evidence>
<keyword evidence="5" id="KW-0539">Nucleus</keyword>
<evidence type="ECO:0000313" key="8">
    <source>
        <dbReference type="EMBL" id="KAH9528565.1"/>
    </source>
</evidence>
<dbReference type="Proteomes" id="UP000828236">
    <property type="component" value="Unassembled WGS sequence"/>
</dbReference>
<dbReference type="Pfam" id="PF02144">
    <property type="entry name" value="Rad1"/>
    <property type="match status" value="1"/>
</dbReference>
<reference evidence="7" key="3">
    <citation type="journal article" date="2021" name="World Allergy Organ. J.">
        <title>Chromosome-level assembly of Dermatophagoides farinae genome and transcriptome reveals two novel allergens Der f 37 and Der f 39.</title>
        <authorList>
            <person name="Chen J."/>
            <person name="Cai Z."/>
            <person name="Fan D."/>
            <person name="Hu J."/>
            <person name="Hou Y."/>
            <person name="He Y."/>
            <person name="Zhang Z."/>
            <person name="Zhao Z."/>
            <person name="Gao P."/>
            <person name="Hu W."/>
            <person name="Sun J."/>
            <person name="Li J."/>
            <person name="Ji K."/>
        </authorList>
    </citation>
    <scope>NUCLEOTIDE SEQUENCE</scope>
    <source>
        <strain evidence="7">JKM2019</strain>
    </source>
</reference>
<organism evidence="8 9">
    <name type="scientific">Dermatophagoides farinae</name>
    <name type="common">American house dust mite</name>
    <dbReference type="NCBI Taxonomy" id="6954"/>
    <lineage>
        <taxon>Eukaryota</taxon>
        <taxon>Metazoa</taxon>
        <taxon>Ecdysozoa</taxon>
        <taxon>Arthropoda</taxon>
        <taxon>Chelicerata</taxon>
        <taxon>Arachnida</taxon>
        <taxon>Acari</taxon>
        <taxon>Acariformes</taxon>
        <taxon>Sarcoptiformes</taxon>
        <taxon>Astigmata</taxon>
        <taxon>Psoroptidia</taxon>
        <taxon>Analgoidea</taxon>
        <taxon>Pyroglyphidae</taxon>
        <taxon>Dermatophagoidinae</taxon>
        <taxon>Dermatophagoides</taxon>
    </lineage>
</organism>
<feature type="compositionally biased region" description="Polar residues" evidence="6">
    <location>
        <begin position="1"/>
        <end position="15"/>
    </location>
</feature>
<dbReference type="AlphaFoldDB" id="A0A922LDB9"/>
<evidence type="ECO:0000256" key="1">
    <source>
        <dbReference type="ARBA" id="ARBA00004123"/>
    </source>
</evidence>
<evidence type="ECO:0000256" key="6">
    <source>
        <dbReference type="SAM" id="MobiDB-lite"/>
    </source>
</evidence>
<reference evidence="8" key="4">
    <citation type="journal article" date="2022" name="Res Sq">
        <title>Comparative Genomics Reveals Insights into the Divergent Evolution of Astigmatic Mites and Household Pest Adaptations.</title>
        <authorList>
            <person name="Xiong Q."/>
            <person name="Wan A.T.-Y."/>
            <person name="Liu X.-Y."/>
            <person name="Fung C.S.-H."/>
            <person name="Xiao X."/>
            <person name="Malainual N."/>
            <person name="Hou J."/>
            <person name="Wang L."/>
            <person name="Wang M."/>
            <person name="Yang K."/>
            <person name="Cui Y."/>
            <person name="Leung E."/>
            <person name="Nong W."/>
            <person name="Shin S.-K."/>
            <person name="Au S."/>
            <person name="Jeong K.Y."/>
            <person name="Chew F.T."/>
            <person name="Hui J."/>
            <person name="Leung T.F."/>
            <person name="Tungtrongchitr A."/>
            <person name="Zhong N."/>
            <person name="Liu Z."/>
            <person name="Tsui S."/>
        </authorList>
    </citation>
    <scope>NUCLEOTIDE SEQUENCE</scope>
    <source>
        <strain evidence="8">Derf</strain>
        <tissue evidence="8">Whole organism</tissue>
    </source>
</reference>
<dbReference type="EMBL" id="SDOV01000010">
    <property type="protein sequence ID" value="KAH7636462.1"/>
    <property type="molecule type" value="Genomic_DNA"/>
</dbReference>
<dbReference type="EMBL" id="ASGP02000001">
    <property type="protein sequence ID" value="KAH9528565.1"/>
    <property type="molecule type" value="Genomic_DNA"/>
</dbReference>
<dbReference type="Proteomes" id="UP000790347">
    <property type="component" value="Unassembled WGS sequence"/>
</dbReference>
<proteinExistence type="inferred from homology"/>
<sequence length="332" mass="38852">MSSNTTSSDFLLTQESHPDQSQRQRSIIFSGEIKNAKFLSPLLKSINIDKYIEMVITEFGIKFICENDRSIQATSFIDRNLFTKYDMEDEKTPQTIRILSKHLLNVLEFLLTKRLNQYLMNEQSIATTLVIKYYCDKRFKMKVISKERLFSSTIQTLQTNNLNVWTMAFVNRITLDSSVLIDFWRCVDYQANSIVIEMNNNDPWFVMRTKSHRAEFSQQIDAQSVHVEHYECTVPSVNHYKMKSLKYTLRPLMLANKINIRFSSTGLLNMQFFIQLDSVNNLHNINADDDHDYDDANDGLQQQQRGRITTSSTTSDSHHRCFVEFFIIPFIP</sequence>
<gene>
    <name evidence="8" type="primary">RAD1</name>
    <name evidence="8" type="ORF">DERF_002502</name>
    <name evidence="7" type="ORF">HUG17_10432</name>
</gene>
<comment type="subcellular location">
    <subcellularLocation>
        <location evidence="1">Nucleus</location>
    </subcellularLocation>
</comment>
<name>A0A922LDB9_DERFA</name>
<dbReference type="SUPFAM" id="SSF55979">
    <property type="entry name" value="DNA clamp"/>
    <property type="match status" value="1"/>
</dbReference>
<dbReference type="GO" id="GO:0006281">
    <property type="term" value="P:DNA repair"/>
    <property type="evidence" value="ECO:0007669"/>
    <property type="project" value="UniProtKB-KW"/>
</dbReference>